<keyword evidence="8 13" id="KW-0653">Protein transport</keyword>
<feature type="region of interest" description="Disordered" evidence="14">
    <location>
        <begin position="1"/>
        <end position="26"/>
    </location>
</feature>
<feature type="transmembrane region" description="Helical" evidence="13">
    <location>
        <begin position="89"/>
        <end position="118"/>
    </location>
</feature>
<feature type="transmembrane region" description="Helical" evidence="13">
    <location>
        <begin position="196"/>
        <end position="215"/>
    </location>
</feature>
<evidence type="ECO:0000256" key="2">
    <source>
        <dbReference type="ARBA" id="ARBA00010690"/>
    </source>
</evidence>
<evidence type="ECO:0000256" key="13">
    <source>
        <dbReference type="RuleBase" id="RU364091"/>
    </source>
</evidence>
<organism evidence="15 16">
    <name type="scientific">Pseudomonas jessenii</name>
    <dbReference type="NCBI Taxonomy" id="77298"/>
    <lineage>
        <taxon>Bacteria</taxon>
        <taxon>Pseudomonadati</taxon>
        <taxon>Pseudomonadota</taxon>
        <taxon>Gammaproteobacteria</taxon>
        <taxon>Pseudomonadales</taxon>
        <taxon>Pseudomonadaceae</taxon>
        <taxon>Pseudomonas</taxon>
    </lineage>
</organism>
<keyword evidence="6 13" id="KW-0812">Transmembrane</keyword>
<dbReference type="GO" id="GO:0044780">
    <property type="term" value="P:bacterial-type flagellum assembly"/>
    <property type="evidence" value="ECO:0007669"/>
    <property type="project" value="InterPro"/>
</dbReference>
<dbReference type="NCBIfam" id="TIGR00328">
    <property type="entry name" value="flhB"/>
    <property type="match status" value="1"/>
</dbReference>
<dbReference type="PANTHER" id="PTHR30531:SF12">
    <property type="entry name" value="FLAGELLAR BIOSYNTHETIC PROTEIN FLHB"/>
    <property type="match status" value="1"/>
</dbReference>
<dbReference type="InterPro" id="IPR029025">
    <property type="entry name" value="T3SS_substrate_exporter_C"/>
</dbReference>
<accession>A0A2W0EKH3</accession>
<feature type="transmembrane region" description="Helical" evidence="13">
    <location>
        <begin position="139"/>
        <end position="165"/>
    </location>
</feature>
<evidence type="ECO:0000256" key="1">
    <source>
        <dbReference type="ARBA" id="ARBA00004651"/>
    </source>
</evidence>
<protein>
    <recommendedName>
        <fullName evidence="3 13">Flagellar biosynthetic protein FlhB</fullName>
    </recommendedName>
</protein>
<comment type="function">
    <text evidence="12 13">Required for formation of the rod structure in the basal body of the flagellar apparatus. Together with FliI and FliH, may constitute the export apparatus of flagellin.</text>
</comment>
<dbReference type="GO" id="GO:0005886">
    <property type="term" value="C:plasma membrane"/>
    <property type="evidence" value="ECO:0007669"/>
    <property type="project" value="UniProtKB-SubCell"/>
</dbReference>
<evidence type="ECO:0000256" key="5">
    <source>
        <dbReference type="ARBA" id="ARBA00022475"/>
    </source>
</evidence>
<feature type="transmembrane region" description="Helical" evidence="13">
    <location>
        <begin position="34"/>
        <end position="55"/>
    </location>
</feature>
<evidence type="ECO:0000313" key="16">
    <source>
        <dbReference type="Proteomes" id="UP000247437"/>
    </source>
</evidence>
<keyword evidence="9 13" id="KW-1133">Transmembrane helix</keyword>
<evidence type="ECO:0000256" key="12">
    <source>
        <dbReference type="ARBA" id="ARBA00025078"/>
    </source>
</evidence>
<comment type="caution">
    <text evidence="15">The sequence shown here is derived from an EMBL/GenBank/DDBJ whole genome shotgun (WGS) entry which is preliminary data.</text>
</comment>
<evidence type="ECO:0000256" key="8">
    <source>
        <dbReference type="ARBA" id="ARBA00022927"/>
    </source>
</evidence>
<dbReference type="InterPro" id="IPR006135">
    <property type="entry name" value="T3SS_substrate_exporter"/>
</dbReference>
<keyword evidence="5 13" id="KW-1003">Cell membrane</keyword>
<dbReference type="PANTHER" id="PTHR30531">
    <property type="entry name" value="FLAGELLAR BIOSYNTHETIC PROTEIN FLHB"/>
    <property type="match status" value="1"/>
</dbReference>
<evidence type="ECO:0000313" key="15">
    <source>
        <dbReference type="EMBL" id="PYY66695.1"/>
    </source>
</evidence>
<evidence type="ECO:0000256" key="10">
    <source>
        <dbReference type="ARBA" id="ARBA00023136"/>
    </source>
</evidence>
<gene>
    <name evidence="13 15" type="primary">flhB</name>
    <name evidence="15" type="ORF">CRX42_31005</name>
</gene>
<dbReference type="FunFam" id="3.40.1690.10:FF:000001">
    <property type="entry name" value="Flagellar biosynthetic protein FlhB"/>
    <property type="match status" value="1"/>
</dbReference>
<dbReference type="RefSeq" id="WP_110662794.1">
    <property type="nucleotide sequence ID" value="NZ_PDLL01000741.1"/>
</dbReference>
<dbReference type="AlphaFoldDB" id="A0A2W0EKH3"/>
<evidence type="ECO:0000256" key="9">
    <source>
        <dbReference type="ARBA" id="ARBA00022989"/>
    </source>
</evidence>
<dbReference type="Gene3D" id="3.40.1690.10">
    <property type="entry name" value="secretion proteins EscU"/>
    <property type="match status" value="1"/>
</dbReference>
<evidence type="ECO:0000256" key="4">
    <source>
        <dbReference type="ARBA" id="ARBA00022448"/>
    </source>
</evidence>
<comment type="subcellular location">
    <subcellularLocation>
        <location evidence="1">Cell membrane</location>
        <topology evidence="1">Multi-pass membrane protein</topology>
    </subcellularLocation>
</comment>
<dbReference type="InterPro" id="IPR006136">
    <property type="entry name" value="FlhB"/>
</dbReference>
<evidence type="ECO:0000256" key="7">
    <source>
        <dbReference type="ARBA" id="ARBA00022795"/>
    </source>
</evidence>
<keyword evidence="15" id="KW-0966">Cell projection</keyword>
<dbReference type="PRINTS" id="PR00950">
    <property type="entry name" value="TYPE3IMSPROT"/>
</dbReference>
<evidence type="ECO:0000256" key="14">
    <source>
        <dbReference type="SAM" id="MobiDB-lite"/>
    </source>
</evidence>
<evidence type="ECO:0000256" key="11">
    <source>
        <dbReference type="ARBA" id="ARBA00023225"/>
    </source>
</evidence>
<feature type="compositionally biased region" description="Basic and acidic residues" evidence="14">
    <location>
        <begin position="7"/>
        <end position="26"/>
    </location>
</feature>
<evidence type="ECO:0000256" key="3">
    <source>
        <dbReference type="ARBA" id="ARBA00021622"/>
    </source>
</evidence>
<reference evidence="15 16" key="1">
    <citation type="journal article" date="2018" name="Appl. Microbiol. Biotechnol.">
        <title>Characterization of the caprolactam degradation pathway in Pseudomonas jessenii using mass spectrometry-based proteomics.</title>
        <authorList>
            <person name="Otzen M."/>
            <person name="Palacio C."/>
            <person name="Janssen D.B."/>
        </authorList>
    </citation>
    <scope>NUCLEOTIDE SEQUENCE [LARGE SCALE GENOMIC DNA]</scope>
    <source>
        <strain evidence="15 16">GO3</strain>
    </source>
</reference>
<keyword evidence="11 13" id="KW-1006">Bacterial flagellum protein export</keyword>
<proteinExistence type="inferred from homology"/>
<keyword evidence="7 13" id="KW-1005">Bacterial flagellum biogenesis</keyword>
<dbReference type="OrthoDB" id="9807950at2"/>
<dbReference type="GO" id="GO:0009306">
    <property type="term" value="P:protein secretion"/>
    <property type="evidence" value="ECO:0007669"/>
    <property type="project" value="InterPro"/>
</dbReference>
<keyword evidence="4 13" id="KW-0813">Transport</keyword>
<evidence type="ECO:0000256" key="6">
    <source>
        <dbReference type="ARBA" id="ARBA00022692"/>
    </source>
</evidence>
<keyword evidence="15" id="KW-0969">Cilium</keyword>
<feature type="compositionally biased region" description="Basic and acidic residues" evidence="14">
    <location>
        <begin position="360"/>
        <end position="379"/>
    </location>
</feature>
<dbReference type="EMBL" id="PDLL01000741">
    <property type="protein sequence ID" value="PYY66695.1"/>
    <property type="molecule type" value="Genomic_DNA"/>
</dbReference>
<keyword evidence="15" id="KW-0282">Flagellum</keyword>
<dbReference type="SUPFAM" id="SSF160544">
    <property type="entry name" value="EscU C-terminal domain-like"/>
    <property type="match status" value="1"/>
</dbReference>
<name>A0A2W0EKH3_PSEJE</name>
<keyword evidence="10 13" id="KW-0472">Membrane</keyword>
<feature type="region of interest" description="Disordered" evidence="14">
    <location>
        <begin position="358"/>
        <end position="379"/>
    </location>
</feature>
<dbReference type="Pfam" id="PF01312">
    <property type="entry name" value="Bac_export_2"/>
    <property type="match status" value="1"/>
</dbReference>
<comment type="similarity">
    <text evidence="2 13">Belongs to the type III secretion exporter family.</text>
</comment>
<dbReference type="Gene3D" id="6.10.250.2080">
    <property type="match status" value="1"/>
</dbReference>
<dbReference type="Proteomes" id="UP000247437">
    <property type="component" value="Unassembled WGS sequence"/>
</dbReference>
<sequence length="379" mass="41834">MAESESGQDKTEDPTEKKKKDAREKGEIARSKELNTLAIMLAGAGALLVFGGALAQDMMELMRLNFSLSREVVLDQRAMGTYLLHSGQIALLAIQPVMITLLLAALIGPISLGGWLFAAGSMAPKFSRMNPGAGLKRMFSAKAVAELLKALAKFFIVLFVALLVLSADIDDLLRIAHEPLDRAIIHSLQVVGWSTLWMACGLIIIAAVDVPIQLWESIKKLKMTKQEVRDEHKDQEGRPEVKQRIRQLQREMSQRRMMAAIPDADVVITNPTHYAVALKYDPDKGGAPMLIAKGSDFLALKIREIAAANEILLLESPALARSIYYSTELEQEIPGGLYLAVAQVLAYVYQIRQYRAGKGKRPDPLKDDLPIPPDLRRDS</sequence>